<proteinExistence type="predicted"/>
<name>A0A6C0ETQ7_9ZZZZ</name>
<dbReference type="AlphaFoldDB" id="A0A6C0ETQ7"/>
<protein>
    <submittedName>
        <fullName evidence="1">Uncharacterized protein</fullName>
    </submittedName>
</protein>
<evidence type="ECO:0000313" key="1">
    <source>
        <dbReference type="EMBL" id="QHT30665.1"/>
    </source>
</evidence>
<dbReference type="EMBL" id="MN738905">
    <property type="protein sequence ID" value="QHT30665.1"/>
    <property type="molecule type" value="Genomic_DNA"/>
</dbReference>
<accession>A0A6C0ETQ7</accession>
<reference evidence="1" key="1">
    <citation type="journal article" date="2020" name="Nature">
        <title>Giant virus diversity and host interactions through global metagenomics.</title>
        <authorList>
            <person name="Schulz F."/>
            <person name="Roux S."/>
            <person name="Paez-Espino D."/>
            <person name="Jungbluth S."/>
            <person name="Walsh D.A."/>
            <person name="Denef V.J."/>
            <person name="McMahon K.D."/>
            <person name="Konstantinidis K.T."/>
            <person name="Eloe-Fadrosh E.A."/>
            <person name="Kyrpides N.C."/>
            <person name="Woyke T."/>
        </authorList>
    </citation>
    <scope>NUCLEOTIDE SEQUENCE</scope>
    <source>
        <strain evidence="1">GVMAG-M-3300009151-35</strain>
    </source>
</reference>
<sequence length="81" mass="10013">MKLKVNFNKIDYKFYNSFHTFQDMYIIGCQVYEDEEIMPFSLYSSIYEQDPEDYIMEEFESDYDKMANEFMTKMKIKQSQF</sequence>
<organism evidence="1">
    <name type="scientific">viral metagenome</name>
    <dbReference type="NCBI Taxonomy" id="1070528"/>
    <lineage>
        <taxon>unclassified sequences</taxon>
        <taxon>metagenomes</taxon>
        <taxon>organismal metagenomes</taxon>
    </lineage>
</organism>